<keyword evidence="1" id="KW-0472">Membrane</keyword>
<evidence type="ECO:0000313" key="2">
    <source>
        <dbReference type="EMBL" id="RXS93788.1"/>
    </source>
</evidence>
<dbReference type="RefSeq" id="WP_129209607.1">
    <property type="nucleotide sequence ID" value="NZ_BMGU01000002.1"/>
</dbReference>
<keyword evidence="3" id="KW-1185">Reference proteome</keyword>
<evidence type="ECO:0000313" key="3">
    <source>
        <dbReference type="Proteomes" id="UP000290253"/>
    </source>
</evidence>
<feature type="transmembrane region" description="Helical" evidence="1">
    <location>
        <begin position="75"/>
        <end position="100"/>
    </location>
</feature>
<dbReference type="Proteomes" id="UP000290253">
    <property type="component" value="Unassembled WGS sequence"/>
</dbReference>
<reference evidence="2 3" key="1">
    <citation type="journal article" date="2016" name="Int. J. Syst. Evol. Microbiol.">
        <title>Acidipila dinghuensis sp. nov., an acidobacterium isolated from forest soil.</title>
        <authorList>
            <person name="Jiang Y.W."/>
            <person name="Wang J."/>
            <person name="Chen M.H."/>
            <person name="Lv Y.Y."/>
            <person name="Qiu L.H."/>
        </authorList>
    </citation>
    <scope>NUCLEOTIDE SEQUENCE [LARGE SCALE GENOMIC DNA]</scope>
    <source>
        <strain evidence="2 3">DHOF10</strain>
    </source>
</reference>
<keyword evidence="1" id="KW-0812">Transmembrane</keyword>
<dbReference type="EMBL" id="SDMK01000004">
    <property type="protein sequence ID" value="RXS93788.1"/>
    <property type="molecule type" value="Genomic_DNA"/>
</dbReference>
<name>A0A4Q1S9S8_9BACT</name>
<feature type="transmembrane region" description="Helical" evidence="1">
    <location>
        <begin position="286"/>
        <end position="305"/>
    </location>
</feature>
<sequence>MTASPMPEQETPPGTSGLWLRLLRLHDETFSDAGRVRLKHVVVWASLVGFFLHLGLILAARCLPHAHLLMEMAGTHYLAAIATPFNFILFYEVMTLIAALPASTTRSIANQFEIVSLVFIREVFKDFAMADRPEWVKQDPHAALPLVLDMGSGLLMFLLTAVFQHLAQRQVPMPRTAKLLRGREEFIAQKKVVSLGLTLLLLVLACYHLTRFLLDVWHVATLGGAVSFESAGIFYNDLFTVMIFTDVVVLILSLVVSARYEMVFRNAAFVASIIVIRFALTEPQPWGALIALSAMAFAILTLLVFNYHSAVRAAGTQTIPDEH</sequence>
<feature type="transmembrane region" description="Helical" evidence="1">
    <location>
        <begin position="41"/>
        <end position="63"/>
    </location>
</feature>
<feature type="transmembrane region" description="Helical" evidence="1">
    <location>
        <begin position="263"/>
        <end position="280"/>
    </location>
</feature>
<feature type="transmembrane region" description="Helical" evidence="1">
    <location>
        <begin position="192"/>
        <end position="213"/>
    </location>
</feature>
<dbReference type="OrthoDB" id="820796at2"/>
<feature type="transmembrane region" description="Helical" evidence="1">
    <location>
        <begin position="233"/>
        <end position="256"/>
    </location>
</feature>
<accession>A0A4Q1S9S8</accession>
<keyword evidence="1" id="KW-1133">Transmembrane helix</keyword>
<dbReference type="AlphaFoldDB" id="A0A4Q1S9S8"/>
<proteinExistence type="predicted"/>
<comment type="caution">
    <text evidence="2">The sequence shown here is derived from an EMBL/GenBank/DDBJ whole genome shotgun (WGS) entry which is preliminary data.</text>
</comment>
<gene>
    <name evidence="2" type="ORF">ESZ00_17240</name>
</gene>
<organism evidence="2 3">
    <name type="scientific">Silvibacterium dinghuense</name>
    <dbReference type="NCBI Taxonomy" id="1560006"/>
    <lineage>
        <taxon>Bacteria</taxon>
        <taxon>Pseudomonadati</taxon>
        <taxon>Acidobacteriota</taxon>
        <taxon>Terriglobia</taxon>
        <taxon>Terriglobales</taxon>
        <taxon>Acidobacteriaceae</taxon>
        <taxon>Silvibacterium</taxon>
    </lineage>
</organism>
<evidence type="ECO:0000256" key="1">
    <source>
        <dbReference type="SAM" id="Phobius"/>
    </source>
</evidence>
<protein>
    <submittedName>
        <fullName evidence="2">Uncharacterized protein</fullName>
    </submittedName>
</protein>